<dbReference type="PANTHER" id="PTHR34773:SF1">
    <property type="entry name" value="FLAGELLAR SECRETION CHAPERONE FLIS"/>
    <property type="match status" value="1"/>
</dbReference>
<keyword evidence="2" id="KW-0966">Cell projection</keyword>
<sequence>MAVNNPYANYKQNTVQTKSPGELTLMLYEGCLKFLKRAEKAMDEGQVEERNKNLIKAQDIIRELMVTLKTDTELGKNMMQLYDFILSRMVDANMNNDRAALKEAEEFVADFCDTWKQVVLLDRQRRHGVGAGAGNSGVAVGAGSSAGAGNGSGAIGADRAGRASGAGR</sequence>
<comment type="caution">
    <text evidence="2">The sequence shown here is derived from an EMBL/GenBank/DDBJ whole genome shotgun (WGS) entry which is preliminary data.</text>
</comment>
<dbReference type="PANTHER" id="PTHR34773">
    <property type="entry name" value="FLAGELLAR SECRETION CHAPERONE FLIS"/>
    <property type="match status" value="1"/>
</dbReference>
<dbReference type="Proteomes" id="UP000784880">
    <property type="component" value="Unassembled WGS sequence"/>
</dbReference>
<keyword evidence="2" id="KW-0282">Flagellum</keyword>
<gene>
    <name evidence="2" type="primary">fliS</name>
    <name evidence="2" type="ORF">KS419_13815</name>
</gene>
<dbReference type="CDD" id="cd16098">
    <property type="entry name" value="FliS"/>
    <property type="match status" value="1"/>
</dbReference>
<dbReference type="InterPro" id="IPR003713">
    <property type="entry name" value="FliS"/>
</dbReference>
<dbReference type="EMBL" id="JAHQCS010000110">
    <property type="protein sequence ID" value="MBU9712803.1"/>
    <property type="molecule type" value="Genomic_DNA"/>
</dbReference>
<accession>A0ABS6JGY9</accession>
<reference evidence="2 3" key="1">
    <citation type="submission" date="2021-06" db="EMBL/GenBank/DDBJ databases">
        <title>Bacillus sp. RD4P76, an endophyte from a halophyte.</title>
        <authorList>
            <person name="Sun J.-Q."/>
        </authorList>
    </citation>
    <scope>NUCLEOTIDE SEQUENCE [LARGE SCALE GENOMIC DNA]</scope>
    <source>
        <strain evidence="2 3">CGMCC 1.15917</strain>
    </source>
</reference>
<feature type="compositionally biased region" description="Gly residues" evidence="1">
    <location>
        <begin position="144"/>
        <end position="154"/>
    </location>
</feature>
<evidence type="ECO:0000313" key="3">
    <source>
        <dbReference type="Proteomes" id="UP000784880"/>
    </source>
</evidence>
<keyword evidence="3" id="KW-1185">Reference proteome</keyword>
<name>A0ABS6JGY9_9BACI</name>
<evidence type="ECO:0000313" key="2">
    <source>
        <dbReference type="EMBL" id="MBU9712803.1"/>
    </source>
</evidence>
<dbReference type="Pfam" id="PF02561">
    <property type="entry name" value="FliS"/>
    <property type="match status" value="1"/>
</dbReference>
<organism evidence="2 3">
    <name type="scientific">Evansella tamaricis</name>
    <dbReference type="NCBI Taxonomy" id="2069301"/>
    <lineage>
        <taxon>Bacteria</taxon>
        <taxon>Bacillati</taxon>
        <taxon>Bacillota</taxon>
        <taxon>Bacilli</taxon>
        <taxon>Bacillales</taxon>
        <taxon>Bacillaceae</taxon>
        <taxon>Evansella</taxon>
    </lineage>
</organism>
<dbReference type="RefSeq" id="WP_217066975.1">
    <property type="nucleotide sequence ID" value="NZ_JAHQCS010000110.1"/>
</dbReference>
<keyword evidence="2" id="KW-0969">Cilium</keyword>
<protein>
    <submittedName>
        <fullName evidence="2">Flagellar export chaperone FliS</fullName>
    </submittedName>
</protein>
<proteinExistence type="predicted"/>
<feature type="region of interest" description="Disordered" evidence="1">
    <location>
        <begin position="140"/>
        <end position="168"/>
    </location>
</feature>
<feature type="compositionally biased region" description="Low complexity" evidence="1">
    <location>
        <begin position="155"/>
        <end position="168"/>
    </location>
</feature>
<dbReference type="NCBIfam" id="TIGR00208">
    <property type="entry name" value="fliS"/>
    <property type="match status" value="1"/>
</dbReference>
<evidence type="ECO:0000256" key="1">
    <source>
        <dbReference type="SAM" id="MobiDB-lite"/>
    </source>
</evidence>